<accession>A0AAV0W3X8</accession>
<comment type="caution">
    <text evidence="7">The sequence shown here is derived from an EMBL/GenBank/DDBJ whole genome shotgun (WGS) entry which is preliminary data.</text>
</comment>
<organism evidence="7 8">
    <name type="scientific">Macrosiphum euphorbiae</name>
    <name type="common">potato aphid</name>
    <dbReference type="NCBI Taxonomy" id="13131"/>
    <lineage>
        <taxon>Eukaryota</taxon>
        <taxon>Metazoa</taxon>
        <taxon>Ecdysozoa</taxon>
        <taxon>Arthropoda</taxon>
        <taxon>Hexapoda</taxon>
        <taxon>Insecta</taxon>
        <taxon>Pterygota</taxon>
        <taxon>Neoptera</taxon>
        <taxon>Paraneoptera</taxon>
        <taxon>Hemiptera</taxon>
        <taxon>Sternorrhyncha</taxon>
        <taxon>Aphidomorpha</taxon>
        <taxon>Aphidoidea</taxon>
        <taxon>Aphididae</taxon>
        <taxon>Macrosiphini</taxon>
        <taxon>Macrosiphum</taxon>
    </lineage>
</organism>
<evidence type="ECO:0000313" key="8">
    <source>
        <dbReference type="Proteomes" id="UP001160148"/>
    </source>
</evidence>
<keyword evidence="1" id="KW-0479">Metal-binding</keyword>
<name>A0AAV0W3X8_9HEMI</name>
<dbReference type="Proteomes" id="UP001160148">
    <property type="component" value="Unassembled WGS sequence"/>
</dbReference>
<keyword evidence="4 5" id="KW-0238">DNA-binding</keyword>
<evidence type="ECO:0000313" key="7">
    <source>
        <dbReference type="EMBL" id="CAI6350521.1"/>
    </source>
</evidence>
<dbReference type="GO" id="GO:0003677">
    <property type="term" value="F:DNA binding"/>
    <property type="evidence" value="ECO:0007669"/>
    <property type="project" value="UniProtKB-UniRule"/>
</dbReference>
<evidence type="ECO:0000256" key="2">
    <source>
        <dbReference type="ARBA" id="ARBA00022771"/>
    </source>
</evidence>
<dbReference type="SMART" id="SM00980">
    <property type="entry name" value="THAP"/>
    <property type="match status" value="1"/>
</dbReference>
<keyword evidence="2 5" id="KW-0863">Zinc-finger</keyword>
<gene>
    <name evidence="7" type="ORF">MEUPH1_LOCUS6970</name>
</gene>
<evidence type="ECO:0000256" key="4">
    <source>
        <dbReference type="ARBA" id="ARBA00023125"/>
    </source>
</evidence>
<evidence type="ECO:0000256" key="5">
    <source>
        <dbReference type="PROSITE-ProRule" id="PRU00309"/>
    </source>
</evidence>
<dbReference type="InterPro" id="IPR006612">
    <property type="entry name" value="THAP_Znf"/>
</dbReference>
<protein>
    <recommendedName>
        <fullName evidence="6">THAP-type domain-containing protein</fullName>
    </recommendedName>
</protein>
<keyword evidence="3" id="KW-0862">Zinc</keyword>
<keyword evidence="8" id="KW-1185">Reference proteome</keyword>
<feature type="domain" description="THAP-type" evidence="6">
    <location>
        <begin position="1"/>
        <end position="88"/>
    </location>
</feature>
<dbReference type="EMBL" id="CARXXK010000001">
    <property type="protein sequence ID" value="CAI6350521.1"/>
    <property type="molecule type" value="Genomic_DNA"/>
</dbReference>
<dbReference type="GO" id="GO:0008270">
    <property type="term" value="F:zinc ion binding"/>
    <property type="evidence" value="ECO:0007669"/>
    <property type="project" value="UniProtKB-KW"/>
</dbReference>
<evidence type="ECO:0000256" key="3">
    <source>
        <dbReference type="ARBA" id="ARBA00022833"/>
    </source>
</evidence>
<sequence length="114" mass="13177">MPKKQCIIKTCLKSSLLFTIPTKDEDFFKWQQACKKYVDIKRGMYLCSFHFVEEDIVRKRLLVSEGTVIGVSEYKKPRLKSGSIPSVFEDNIGAQNKLENCLNPPTNFNHVTKF</sequence>
<reference evidence="7 8" key="1">
    <citation type="submission" date="2023-01" db="EMBL/GenBank/DDBJ databases">
        <authorList>
            <person name="Whitehead M."/>
        </authorList>
    </citation>
    <scope>NUCLEOTIDE SEQUENCE [LARGE SCALE GENOMIC DNA]</scope>
</reference>
<evidence type="ECO:0000256" key="1">
    <source>
        <dbReference type="ARBA" id="ARBA00022723"/>
    </source>
</evidence>
<dbReference type="Pfam" id="PF05485">
    <property type="entry name" value="THAP"/>
    <property type="match status" value="1"/>
</dbReference>
<dbReference type="SUPFAM" id="SSF57716">
    <property type="entry name" value="Glucocorticoid receptor-like (DNA-binding domain)"/>
    <property type="match status" value="1"/>
</dbReference>
<dbReference type="AlphaFoldDB" id="A0AAV0W3X8"/>
<dbReference type="PROSITE" id="PS50950">
    <property type="entry name" value="ZF_THAP"/>
    <property type="match status" value="1"/>
</dbReference>
<evidence type="ECO:0000259" key="6">
    <source>
        <dbReference type="PROSITE" id="PS50950"/>
    </source>
</evidence>
<proteinExistence type="predicted"/>